<feature type="compositionally biased region" description="Basic residues" evidence="1">
    <location>
        <begin position="647"/>
        <end position="656"/>
    </location>
</feature>
<dbReference type="EMBL" id="JANCYW010000013">
    <property type="protein sequence ID" value="KAK4537702.1"/>
    <property type="molecule type" value="Genomic_DNA"/>
</dbReference>
<evidence type="ECO:0008006" key="6">
    <source>
        <dbReference type="Google" id="ProtNLM"/>
    </source>
</evidence>
<gene>
    <name evidence="4" type="ORF">CDCA_CDCA13G3727</name>
</gene>
<sequence>MRGGAEVGTLHLQSGAGVPVYHITSRPAKWGVETGVRRPRTGGGRARTRRRGQHSSGTFPDGIAPTHSVQLLHDLSFPGACHRVRNTPSSTHLVAVGTYPPQVRVYEYAELGLKFERHLDAVACDVLVLEDDWRKLAMLRVDRVLEFHSQYGRHATVRIPTPGRALALHATTCDLYVAASGSQVYRLNLDEGRFLPPLHTASESNECIALNAAHSMVVCGGSGGGVEAFDPRTEPHRRAAQWSVAADATGSDADAVTAVDLSGLQLLCGTQSGWALLYDIRAGAPLAKRRMGYGVPVVSATFRHSTHAETRSATQAVLADRKCVKIWEQPERLAEAPLAAFEPPADIHHVETQFGGAGLILAACEDQPVHAYYLPALGPAPKWCAFLDHMTEELADGGIGRSAGAATDTAATAGTVYEHYKFVTRAEVAALGLNEALGTEQLQPYLHGFLMDVRAYRKAKSAAEPYAYEEWRQARLQEKLEQQREQRIRQRNAGAKRKPAETDERFAARWTHDDYVVSEDHERWRHLHPTASVRRRRERDSDEENDESDEDGEGGEEEHDDDDDDDALAAEAARLLRERERAARQRSSNALQSRRRSATLTASFSRERTHADQAADTPPTDSTGWSVDERQLPLQARLTLRAQRAASARRKHSAGV</sequence>
<feature type="region of interest" description="Disordered" evidence="1">
    <location>
        <begin position="531"/>
        <end position="656"/>
    </location>
</feature>
<evidence type="ECO:0000256" key="1">
    <source>
        <dbReference type="SAM" id="MobiDB-lite"/>
    </source>
</evidence>
<proteinExistence type="predicted"/>
<dbReference type="SUPFAM" id="SSF50978">
    <property type="entry name" value="WD40 repeat-like"/>
    <property type="match status" value="1"/>
</dbReference>
<dbReference type="Pfam" id="PF23098">
    <property type="entry name" value="Beta-prop_NOL10_N"/>
    <property type="match status" value="1"/>
</dbReference>
<evidence type="ECO:0000259" key="3">
    <source>
        <dbReference type="Pfam" id="PF23098"/>
    </source>
</evidence>
<feature type="region of interest" description="Disordered" evidence="1">
    <location>
        <begin position="482"/>
        <end position="505"/>
    </location>
</feature>
<name>A0AAV9IZF8_CYACA</name>
<dbReference type="Proteomes" id="UP001301350">
    <property type="component" value="Unassembled WGS sequence"/>
</dbReference>
<evidence type="ECO:0000313" key="4">
    <source>
        <dbReference type="EMBL" id="KAK4537702.1"/>
    </source>
</evidence>
<dbReference type="InterPro" id="IPR036322">
    <property type="entry name" value="WD40_repeat_dom_sf"/>
</dbReference>
<accession>A0AAV9IZF8</accession>
<feature type="compositionally biased region" description="Acidic residues" evidence="1">
    <location>
        <begin position="541"/>
        <end position="568"/>
    </location>
</feature>
<evidence type="ECO:0000259" key="2">
    <source>
        <dbReference type="Pfam" id="PF23097"/>
    </source>
</evidence>
<evidence type="ECO:0000313" key="5">
    <source>
        <dbReference type="Proteomes" id="UP001301350"/>
    </source>
</evidence>
<feature type="region of interest" description="Disordered" evidence="1">
    <location>
        <begin position="31"/>
        <end position="63"/>
    </location>
</feature>
<feature type="compositionally biased region" description="Basic and acidic residues" evidence="1">
    <location>
        <begin position="574"/>
        <end position="583"/>
    </location>
</feature>
<dbReference type="PANTHER" id="PTHR14927">
    <property type="entry name" value="NUCLEOLAR PROTEIN 10"/>
    <property type="match status" value="1"/>
</dbReference>
<dbReference type="InterPro" id="IPR040382">
    <property type="entry name" value="NOL10/Enp2"/>
</dbReference>
<feature type="compositionally biased region" description="Low complexity" evidence="1">
    <location>
        <begin position="632"/>
        <end position="646"/>
    </location>
</feature>
<protein>
    <recommendedName>
        <fullName evidence="6">NUC153 domain-containing protein</fullName>
    </recommendedName>
</protein>
<dbReference type="GO" id="GO:0032040">
    <property type="term" value="C:small-subunit processome"/>
    <property type="evidence" value="ECO:0007669"/>
    <property type="project" value="TreeGrafter"/>
</dbReference>
<keyword evidence="5" id="KW-1185">Reference proteome</keyword>
<dbReference type="PANTHER" id="PTHR14927:SF0">
    <property type="entry name" value="NUCLEOLAR PROTEIN 10"/>
    <property type="match status" value="1"/>
</dbReference>
<dbReference type="AlphaFoldDB" id="A0AAV9IZF8"/>
<dbReference type="InterPro" id="IPR056551">
    <property type="entry name" value="Beta-prop_NOL10_N"/>
</dbReference>
<comment type="caution">
    <text evidence="4">The sequence shown here is derived from an EMBL/GenBank/DDBJ whole genome shotgun (WGS) entry which is preliminary data.</text>
</comment>
<dbReference type="InterPro" id="IPR015943">
    <property type="entry name" value="WD40/YVTN_repeat-like_dom_sf"/>
</dbReference>
<feature type="domain" description="Nucleolar protein 10-like N-terminal" evidence="3">
    <location>
        <begin position="66"/>
        <end position="396"/>
    </location>
</feature>
<dbReference type="GO" id="GO:0000462">
    <property type="term" value="P:maturation of SSU-rRNA from tricistronic rRNA transcript (SSU-rRNA, 5.8S rRNA, LSU-rRNA)"/>
    <property type="evidence" value="ECO:0007669"/>
    <property type="project" value="TreeGrafter"/>
</dbReference>
<feature type="domain" description="Nucleolar protein 10-like second" evidence="2">
    <location>
        <begin position="416"/>
        <end position="463"/>
    </location>
</feature>
<dbReference type="InterPro" id="IPR056550">
    <property type="entry name" value="NOL10_2nd"/>
</dbReference>
<organism evidence="4 5">
    <name type="scientific">Cyanidium caldarium</name>
    <name type="common">Red alga</name>
    <dbReference type="NCBI Taxonomy" id="2771"/>
    <lineage>
        <taxon>Eukaryota</taxon>
        <taxon>Rhodophyta</taxon>
        <taxon>Bangiophyceae</taxon>
        <taxon>Cyanidiales</taxon>
        <taxon>Cyanidiaceae</taxon>
        <taxon>Cyanidium</taxon>
    </lineage>
</organism>
<dbReference type="Gene3D" id="2.130.10.10">
    <property type="entry name" value="YVTN repeat-like/Quinoprotein amine dehydrogenase"/>
    <property type="match status" value="1"/>
</dbReference>
<feature type="compositionally biased region" description="Polar residues" evidence="1">
    <location>
        <begin position="588"/>
        <end position="604"/>
    </location>
</feature>
<dbReference type="GO" id="GO:0030686">
    <property type="term" value="C:90S preribosome"/>
    <property type="evidence" value="ECO:0007669"/>
    <property type="project" value="TreeGrafter"/>
</dbReference>
<dbReference type="Pfam" id="PF23097">
    <property type="entry name" value="NOL10_2nd"/>
    <property type="match status" value="1"/>
</dbReference>
<reference evidence="4 5" key="1">
    <citation type="submission" date="2022-07" db="EMBL/GenBank/DDBJ databases">
        <title>Genome-wide signatures of adaptation to extreme environments.</title>
        <authorList>
            <person name="Cho C.H."/>
            <person name="Yoon H.S."/>
        </authorList>
    </citation>
    <scope>NUCLEOTIDE SEQUENCE [LARGE SCALE GENOMIC DNA]</scope>
    <source>
        <strain evidence="4 5">DBV 063 E5</strain>
    </source>
</reference>